<dbReference type="SUPFAM" id="SSF46689">
    <property type="entry name" value="Homeodomain-like"/>
    <property type="match status" value="2"/>
</dbReference>
<evidence type="ECO:0000313" key="5">
    <source>
        <dbReference type="Proteomes" id="UP001500967"/>
    </source>
</evidence>
<dbReference type="InterPro" id="IPR029062">
    <property type="entry name" value="Class_I_gatase-like"/>
</dbReference>
<dbReference type="InterPro" id="IPR018060">
    <property type="entry name" value="HTH_AraC"/>
</dbReference>
<dbReference type="InterPro" id="IPR052158">
    <property type="entry name" value="INH-QAR"/>
</dbReference>
<accession>A0ABN0TV68</accession>
<name>A0ABN0TV68_9ACTN</name>
<dbReference type="Pfam" id="PF01965">
    <property type="entry name" value="DJ-1_PfpI"/>
    <property type="match status" value="1"/>
</dbReference>
<dbReference type="InterPro" id="IPR009057">
    <property type="entry name" value="Homeodomain-like_sf"/>
</dbReference>
<gene>
    <name evidence="4" type="ORF">GCM10009539_15430</name>
</gene>
<dbReference type="SMART" id="SM00342">
    <property type="entry name" value="HTH_ARAC"/>
    <property type="match status" value="1"/>
</dbReference>
<keyword evidence="5" id="KW-1185">Reference proteome</keyword>
<dbReference type="EMBL" id="BAAAGX010000006">
    <property type="protein sequence ID" value="GAA0230918.1"/>
    <property type="molecule type" value="Genomic_DNA"/>
</dbReference>
<sequence length="328" mass="35932">MMGGMIVTGVTPRMIGALTFGIVTEVFGYDRTDIGLPEFDFAIVPAEEGPIRTRYGATIQLDGDFSRIDESDLVLVMPWEDFSQPPAEYLDALRRAYARGATLMGFCSGTYVLASAGLLEGRKATTHWQNCEFISRAFPGVTMDADVLYVDEGRVLTGAGSAAGLDLCLHWVRREYGARVANALARSVVIPPHRDGGQAQYIVSPLPEAGDSDRLVEVLAWMRSNLHESLTVEVLAAKALMSPRSFARHFRAATGTTPRAWLLAQRLHRAEELLESGDLPVEEVAKRVGFGTAAALRDQFVRRRGVPPRDYRRAFRAASEECPDEGAA</sequence>
<dbReference type="SUPFAM" id="SSF52317">
    <property type="entry name" value="Class I glutamine amidotransferase-like"/>
    <property type="match status" value="1"/>
</dbReference>
<keyword evidence="2" id="KW-0804">Transcription</keyword>
<dbReference type="CDD" id="cd03137">
    <property type="entry name" value="GATase1_AraC_1"/>
    <property type="match status" value="1"/>
</dbReference>
<evidence type="ECO:0000313" key="4">
    <source>
        <dbReference type="EMBL" id="GAA0230918.1"/>
    </source>
</evidence>
<evidence type="ECO:0000259" key="3">
    <source>
        <dbReference type="PROSITE" id="PS01124"/>
    </source>
</evidence>
<organism evidence="4 5">
    <name type="scientific">Cryptosporangium japonicum</name>
    <dbReference type="NCBI Taxonomy" id="80872"/>
    <lineage>
        <taxon>Bacteria</taxon>
        <taxon>Bacillati</taxon>
        <taxon>Actinomycetota</taxon>
        <taxon>Actinomycetes</taxon>
        <taxon>Cryptosporangiales</taxon>
        <taxon>Cryptosporangiaceae</taxon>
        <taxon>Cryptosporangium</taxon>
    </lineage>
</organism>
<evidence type="ECO:0000256" key="1">
    <source>
        <dbReference type="ARBA" id="ARBA00023015"/>
    </source>
</evidence>
<dbReference type="Gene3D" id="1.10.10.60">
    <property type="entry name" value="Homeodomain-like"/>
    <property type="match status" value="1"/>
</dbReference>
<dbReference type="Proteomes" id="UP001500967">
    <property type="component" value="Unassembled WGS sequence"/>
</dbReference>
<dbReference type="InterPro" id="IPR002818">
    <property type="entry name" value="DJ-1/PfpI"/>
</dbReference>
<reference evidence="4 5" key="1">
    <citation type="journal article" date="2019" name="Int. J. Syst. Evol. Microbiol.">
        <title>The Global Catalogue of Microorganisms (GCM) 10K type strain sequencing project: providing services to taxonomists for standard genome sequencing and annotation.</title>
        <authorList>
            <consortium name="The Broad Institute Genomics Platform"/>
            <consortium name="The Broad Institute Genome Sequencing Center for Infectious Disease"/>
            <person name="Wu L."/>
            <person name="Ma J."/>
        </authorList>
    </citation>
    <scope>NUCLEOTIDE SEQUENCE [LARGE SCALE GENOMIC DNA]</scope>
    <source>
        <strain evidence="4 5">JCM 10425</strain>
    </source>
</reference>
<dbReference type="Gene3D" id="3.40.50.880">
    <property type="match status" value="1"/>
</dbReference>
<dbReference type="Pfam" id="PF12833">
    <property type="entry name" value="HTH_18"/>
    <property type="match status" value="1"/>
</dbReference>
<dbReference type="PROSITE" id="PS01124">
    <property type="entry name" value="HTH_ARAC_FAMILY_2"/>
    <property type="match status" value="1"/>
</dbReference>
<evidence type="ECO:0000256" key="2">
    <source>
        <dbReference type="ARBA" id="ARBA00023163"/>
    </source>
</evidence>
<proteinExistence type="predicted"/>
<comment type="caution">
    <text evidence="4">The sequence shown here is derived from an EMBL/GenBank/DDBJ whole genome shotgun (WGS) entry which is preliminary data.</text>
</comment>
<keyword evidence="1" id="KW-0805">Transcription regulation</keyword>
<protein>
    <submittedName>
        <fullName evidence="4">Helix-turn-helix domain-containing protein</fullName>
    </submittedName>
</protein>
<dbReference type="PANTHER" id="PTHR43130:SF3">
    <property type="entry name" value="HTH-TYPE TRANSCRIPTIONAL REGULATOR RV1931C"/>
    <property type="match status" value="1"/>
</dbReference>
<dbReference type="PANTHER" id="PTHR43130">
    <property type="entry name" value="ARAC-FAMILY TRANSCRIPTIONAL REGULATOR"/>
    <property type="match status" value="1"/>
</dbReference>
<feature type="domain" description="HTH araC/xylS-type" evidence="3">
    <location>
        <begin position="216"/>
        <end position="314"/>
    </location>
</feature>